<reference evidence="2" key="1">
    <citation type="journal article" date="2014" name="Int. J. Syst. Evol. Microbiol.">
        <title>Complete genome sequence of Corynebacterium casei LMG S-19264T (=DSM 44701T), isolated from a smear-ripened cheese.</title>
        <authorList>
            <consortium name="US DOE Joint Genome Institute (JGI-PGF)"/>
            <person name="Walter F."/>
            <person name="Albersmeier A."/>
            <person name="Kalinowski J."/>
            <person name="Ruckert C."/>
        </authorList>
    </citation>
    <scope>NUCLEOTIDE SEQUENCE</scope>
    <source>
        <strain evidence="2">CGMCC 4.7278</strain>
    </source>
</reference>
<dbReference type="RefSeq" id="WP_188828861.1">
    <property type="nucleotide sequence ID" value="NZ_BMMW01000002.1"/>
</dbReference>
<comment type="caution">
    <text evidence="2">The sequence shown here is derived from an EMBL/GenBank/DDBJ whole genome shotgun (WGS) entry which is preliminary data.</text>
</comment>
<keyword evidence="1" id="KW-0472">Membrane</keyword>
<accession>A0A917QH70</accession>
<dbReference type="AlphaFoldDB" id="A0A917QH70"/>
<sequence>MKNWVLVALIEIDLAIALVVAGGFSWQHAARHTEFASGEGQVAFTAVRYVPSWLILASLLFTVAGLLVIDAATRIRRRPPALAKAS</sequence>
<gene>
    <name evidence="2" type="ORF">GCM10011591_22630</name>
</gene>
<protein>
    <submittedName>
        <fullName evidence="2">Uncharacterized protein</fullName>
    </submittedName>
</protein>
<evidence type="ECO:0000313" key="3">
    <source>
        <dbReference type="Proteomes" id="UP000612956"/>
    </source>
</evidence>
<dbReference type="EMBL" id="BMMW01000002">
    <property type="protein sequence ID" value="GGK50573.1"/>
    <property type="molecule type" value="Genomic_DNA"/>
</dbReference>
<keyword evidence="1" id="KW-1133">Transmembrane helix</keyword>
<organism evidence="2 3">
    <name type="scientific">Nocardia camponoti</name>
    <dbReference type="NCBI Taxonomy" id="1616106"/>
    <lineage>
        <taxon>Bacteria</taxon>
        <taxon>Bacillati</taxon>
        <taxon>Actinomycetota</taxon>
        <taxon>Actinomycetes</taxon>
        <taxon>Mycobacteriales</taxon>
        <taxon>Nocardiaceae</taxon>
        <taxon>Nocardia</taxon>
    </lineage>
</organism>
<keyword evidence="3" id="KW-1185">Reference proteome</keyword>
<keyword evidence="1" id="KW-0812">Transmembrane</keyword>
<feature type="transmembrane region" description="Helical" evidence="1">
    <location>
        <begin position="5"/>
        <end position="26"/>
    </location>
</feature>
<reference evidence="2" key="2">
    <citation type="submission" date="2020-09" db="EMBL/GenBank/DDBJ databases">
        <authorList>
            <person name="Sun Q."/>
            <person name="Zhou Y."/>
        </authorList>
    </citation>
    <scope>NUCLEOTIDE SEQUENCE</scope>
    <source>
        <strain evidence="2">CGMCC 4.7278</strain>
    </source>
</reference>
<evidence type="ECO:0000313" key="2">
    <source>
        <dbReference type="EMBL" id="GGK50573.1"/>
    </source>
</evidence>
<evidence type="ECO:0000256" key="1">
    <source>
        <dbReference type="SAM" id="Phobius"/>
    </source>
</evidence>
<name>A0A917QH70_9NOCA</name>
<dbReference type="Proteomes" id="UP000612956">
    <property type="component" value="Unassembled WGS sequence"/>
</dbReference>
<proteinExistence type="predicted"/>
<feature type="transmembrane region" description="Helical" evidence="1">
    <location>
        <begin position="46"/>
        <end position="69"/>
    </location>
</feature>